<comment type="caution">
    <text evidence="1">The sequence shown here is derived from an EMBL/GenBank/DDBJ whole genome shotgun (WGS) entry which is preliminary data.</text>
</comment>
<dbReference type="Proteomes" id="UP000287247">
    <property type="component" value="Unassembled WGS sequence"/>
</dbReference>
<dbReference type="RefSeq" id="WP_172957430.1">
    <property type="nucleotide sequence ID" value="NZ_BDQK01000014.1"/>
</dbReference>
<name>A0A401IL22_APHSA</name>
<sequence>MHENPLKRKIKDLTPGEQDAIKSLLDTLGIENTLIYSNTPKQIIYEGWITNNDK</sequence>
<gene>
    <name evidence="1" type="ORF">AsFPU1_3368</name>
</gene>
<dbReference type="AlphaFoldDB" id="A0A401IL22"/>
<proteinExistence type="predicted"/>
<keyword evidence="2" id="KW-1185">Reference proteome</keyword>
<accession>A0A401IL22</accession>
<evidence type="ECO:0000313" key="1">
    <source>
        <dbReference type="EMBL" id="GBF81945.1"/>
    </source>
</evidence>
<protein>
    <submittedName>
        <fullName evidence="1">PcfJ-like family protein</fullName>
    </submittedName>
</protein>
<evidence type="ECO:0000313" key="2">
    <source>
        <dbReference type="Proteomes" id="UP000287247"/>
    </source>
</evidence>
<organism evidence="1 2">
    <name type="scientific">Aphanothece sacrum FPU1</name>
    <dbReference type="NCBI Taxonomy" id="1920663"/>
    <lineage>
        <taxon>Bacteria</taxon>
        <taxon>Bacillati</taxon>
        <taxon>Cyanobacteriota</taxon>
        <taxon>Cyanophyceae</taxon>
        <taxon>Oscillatoriophycideae</taxon>
        <taxon>Chroococcales</taxon>
        <taxon>Aphanothecaceae</taxon>
        <taxon>Aphanothece</taxon>
    </lineage>
</organism>
<reference evidence="2" key="1">
    <citation type="submission" date="2017-05" db="EMBL/GenBank/DDBJ databases">
        <title>Physiological properties and genetic analysis related to exopolysaccharide production of fresh-water unicellular cyanobacterium Aphanothece sacrum, Suizenji Nori, that has been cultured as a food source in Japan.</title>
        <authorList>
            <person name="Kanesaki Y."/>
            <person name="Yoshikawa S."/>
            <person name="Ohki K."/>
        </authorList>
    </citation>
    <scope>NUCLEOTIDE SEQUENCE [LARGE SCALE GENOMIC DNA]</scope>
    <source>
        <strain evidence="2">FPU1</strain>
    </source>
</reference>
<dbReference type="EMBL" id="BDQK01000014">
    <property type="protein sequence ID" value="GBF81945.1"/>
    <property type="molecule type" value="Genomic_DNA"/>
</dbReference>